<feature type="domain" description="Uroporphyrinogen decarboxylase (URO-D)" evidence="1">
    <location>
        <begin position="136"/>
        <end position="242"/>
    </location>
</feature>
<organism evidence="2">
    <name type="scientific">marine sediment metagenome</name>
    <dbReference type="NCBI Taxonomy" id="412755"/>
    <lineage>
        <taxon>unclassified sequences</taxon>
        <taxon>metagenomes</taxon>
        <taxon>ecological metagenomes</taxon>
    </lineage>
</organism>
<dbReference type="GO" id="GO:0006779">
    <property type="term" value="P:porphyrin-containing compound biosynthetic process"/>
    <property type="evidence" value="ECO:0007669"/>
    <property type="project" value="InterPro"/>
</dbReference>
<dbReference type="InterPro" id="IPR052024">
    <property type="entry name" value="Methanogen_methyltrans"/>
</dbReference>
<name>X0WVJ5_9ZZZZ</name>
<accession>X0WVJ5</accession>
<dbReference type="InterPro" id="IPR038071">
    <property type="entry name" value="UROD/MetE-like_sf"/>
</dbReference>
<protein>
    <recommendedName>
        <fullName evidence="1">Uroporphyrinogen decarboxylase (URO-D) domain-containing protein</fullName>
    </recommendedName>
</protein>
<dbReference type="Gene3D" id="3.20.20.210">
    <property type="match status" value="1"/>
</dbReference>
<dbReference type="GO" id="GO:0004853">
    <property type="term" value="F:uroporphyrinogen decarboxylase activity"/>
    <property type="evidence" value="ECO:0007669"/>
    <property type="project" value="InterPro"/>
</dbReference>
<dbReference type="EMBL" id="BARS01032300">
    <property type="protein sequence ID" value="GAG27237.1"/>
    <property type="molecule type" value="Genomic_DNA"/>
</dbReference>
<dbReference type="SUPFAM" id="SSF51726">
    <property type="entry name" value="UROD/MetE-like"/>
    <property type="match status" value="1"/>
</dbReference>
<dbReference type="PANTHER" id="PTHR47099">
    <property type="entry name" value="METHYLCOBAMIDE:COM METHYLTRANSFERASE MTBA"/>
    <property type="match status" value="1"/>
</dbReference>
<evidence type="ECO:0000313" key="2">
    <source>
        <dbReference type="EMBL" id="GAG27237.1"/>
    </source>
</evidence>
<dbReference type="InterPro" id="IPR000257">
    <property type="entry name" value="Uroporphyrinogen_deCOase"/>
</dbReference>
<dbReference type="PANTHER" id="PTHR47099:SF1">
    <property type="entry name" value="METHYLCOBAMIDE:COM METHYLTRANSFERASE MTBA"/>
    <property type="match status" value="1"/>
</dbReference>
<dbReference type="Pfam" id="PF01208">
    <property type="entry name" value="URO-D"/>
    <property type="match status" value="1"/>
</dbReference>
<reference evidence="2" key="1">
    <citation type="journal article" date="2014" name="Front. Microbiol.">
        <title>High frequency of phylogenetically diverse reductive dehalogenase-homologous genes in deep subseafloor sedimentary metagenomes.</title>
        <authorList>
            <person name="Kawai M."/>
            <person name="Futagami T."/>
            <person name="Toyoda A."/>
            <person name="Takaki Y."/>
            <person name="Nishi S."/>
            <person name="Hori S."/>
            <person name="Arai W."/>
            <person name="Tsubouchi T."/>
            <person name="Morono Y."/>
            <person name="Uchiyama I."/>
            <person name="Ito T."/>
            <person name="Fujiyama A."/>
            <person name="Inagaki F."/>
            <person name="Takami H."/>
        </authorList>
    </citation>
    <scope>NUCLEOTIDE SEQUENCE</scope>
    <source>
        <strain evidence="2">Expedition CK06-06</strain>
    </source>
</reference>
<gene>
    <name evidence="2" type="ORF">S01H1_50152</name>
</gene>
<dbReference type="AlphaFoldDB" id="X0WVJ5"/>
<feature type="non-terminal residue" evidence="2">
    <location>
        <position position="1"/>
    </location>
</feature>
<proteinExistence type="predicted"/>
<sequence length="261" mass="29670">PSLDVIIRYKDALADLFCEYPDDIIVVIPYDFAIGYQPPGRGPQINPVEVMMRDARWIDEWGITWGHAEGGVAGTPVDYPLKDWGRLDDYLATRMPDPRAPGRLDSILPAVEKHGETKYVLGVTHLMLFERLHALRGMQELLADFYLNEAELRRLLSALEGYHLEHARYWAEIGVDGVFFTDDWGTQTSMIISPAMWRDFFKPHYIAIFDEIHRLGMDVHFHSCGNVTRIVGDLIETGIDVLDPIQPGAMDLEEIVKEFGG</sequence>
<feature type="non-terminal residue" evidence="2">
    <location>
        <position position="261"/>
    </location>
</feature>
<evidence type="ECO:0000259" key="1">
    <source>
        <dbReference type="Pfam" id="PF01208"/>
    </source>
</evidence>
<comment type="caution">
    <text evidence="2">The sequence shown here is derived from an EMBL/GenBank/DDBJ whole genome shotgun (WGS) entry which is preliminary data.</text>
</comment>